<feature type="transmembrane region" description="Helical" evidence="8">
    <location>
        <begin position="487"/>
        <end position="510"/>
    </location>
</feature>
<evidence type="ECO:0000256" key="1">
    <source>
        <dbReference type="ARBA" id="ARBA00004141"/>
    </source>
</evidence>
<dbReference type="SUPFAM" id="SSF103473">
    <property type="entry name" value="MFS general substrate transporter"/>
    <property type="match status" value="1"/>
</dbReference>
<dbReference type="PIRSF" id="PIRSF016379">
    <property type="entry name" value="ENT"/>
    <property type="match status" value="1"/>
</dbReference>
<evidence type="ECO:0000256" key="5">
    <source>
        <dbReference type="ARBA" id="ARBA00022989"/>
    </source>
</evidence>
<dbReference type="Proteomes" id="UP001295444">
    <property type="component" value="Chromosome 11"/>
</dbReference>
<evidence type="ECO:0000313" key="9">
    <source>
        <dbReference type="EMBL" id="CAH2321277.1"/>
    </source>
</evidence>
<organism evidence="9 10">
    <name type="scientific">Pelobates cultripes</name>
    <name type="common">Western spadefoot toad</name>
    <dbReference type="NCBI Taxonomy" id="61616"/>
    <lineage>
        <taxon>Eukaryota</taxon>
        <taxon>Metazoa</taxon>
        <taxon>Chordata</taxon>
        <taxon>Craniata</taxon>
        <taxon>Vertebrata</taxon>
        <taxon>Euteleostomi</taxon>
        <taxon>Amphibia</taxon>
        <taxon>Batrachia</taxon>
        <taxon>Anura</taxon>
        <taxon>Pelobatoidea</taxon>
        <taxon>Pelobatidae</taxon>
        <taxon>Pelobates</taxon>
    </lineage>
</organism>
<dbReference type="AlphaFoldDB" id="A0AAD1TAP8"/>
<dbReference type="InterPro" id="IPR036259">
    <property type="entry name" value="MFS_trans_sf"/>
</dbReference>
<feature type="transmembrane region" description="Helical" evidence="8">
    <location>
        <begin position="209"/>
        <end position="233"/>
    </location>
</feature>
<keyword evidence="4 8" id="KW-0812">Transmembrane</keyword>
<evidence type="ECO:0000256" key="3">
    <source>
        <dbReference type="ARBA" id="ARBA00022448"/>
    </source>
</evidence>
<evidence type="ECO:0000256" key="7">
    <source>
        <dbReference type="SAM" id="MobiDB-lite"/>
    </source>
</evidence>
<comment type="subcellular location">
    <subcellularLocation>
        <location evidence="1">Membrane</location>
        <topology evidence="1">Multi-pass membrane protein</topology>
    </subcellularLocation>
</comment>
<keyword evidence="10" id="KW-1185">Reference proteome</keyword>
<evidence type="ECO:0000256" key="6">
    <source>
        <dbReference type="ARBA" id="ARBA00023136"/>
    </source>
</evidence>
<dbReference type="GO" id="GO:0005794">
    <property type="term" value="C:Golgi apparatus"/>
    <property type="evidence" value="ECO:0007669"/>
    <property type="project" value="TreeGrafter"/>
</dbReference>
<dbReference type="EMBL" id="OW240922">
    <property type="protein sequence ID" value="CAH2321277.1"/>
    <property type="molecule type" value="Genomic_DNA"/>
</dbReference>
<proteinExistence type="inferred from homology"/>
<feature type="transmembrane region" description="Helical" evidence="8">
    <location>
        <begin position="344"/>
        <end position="365"/>
    </location>
</feature>
<feature type="compositionally biased region" description="Basic and acidic residues" evidence="7">
    <location>
        <begin position="1"/>
        <end position="10"/>
    </location>
</feature>
<accession>A0AAD1TAP8</accession>
<dbReference type="InterPro" id="IPR002259">
    <property type="entry name" value="Eqnu_transpt"/>
</dbReference>
<feature type="transmembrane region" description="Helical" evidence="8">
    <location>
        <begin position="245"/>
        <end position="263"/>
    </location>
</feature>
<dbReference type="PRINTS" id="PR01130">
    <property type="entry name" value="DERENTRNSPRT"/>
</dbReference>
<reference evidence="9" key="1">
    <citation type="submission" date="2022-03" db="EMBL/GenBank/DDBJ databases">
        <authorList>
            <person name="Alioto T."/>
            <person name="Alioto T."/>
            <person name="Gomez Garrido J."/>
        </authorList>
    </citation>
    <scope>NUCLEOTIDE SEQUENCE</scope>
</reference>
<feature type="transmembrane region" description="Helical" evidence="8">
    <location>
        <begin position="417"/>
        <end position="435"/>
    </location>
</feature>
<dbReference type="PANTHER" id="PTHR10332:SF17">
    <property type="entry name" value="EQUILIBRATIVE NUCLEOSIDE TRANSPORTER 3"/>
    <property type="match status" value="1"/>
</dbReference>
<dbReference type="Pfam" id="PF01733">
    <property type="entry name" value="Nucleoside_tran"/>
    <property type="match status" value="1"/>
</dbReference>
<sequence>MGLHGERVYAEPEPSSMEPSKTEPSTTSSRAPLPDQQQPWQPLDLCISLKMSEDSPCNAHSTYSPSEVINSEEQEALLTENQINHYYARKPKDRYNSTYIIFFMLGVGSALPWNFICTAKHYWIYKFRNCSDTPIIEQPTVSDLSDYFESYFSIASAVPAVPCLALNFFLVNRVSSKVRVLFSLGVMLLAFALTTILVKVDTSTWTQEFFIITLISIAVVCGAANILTASIFGITGSFPMKHSQALISGQAMGGTVSAVAAIIDLSVASSVTNSALAYFLTADIFILICIMIYLILPKMEYSSYYMNISERTRSIISDSTDQADGISTSNKNNSPPIIPILKKVSVLVGCLFYTFFISIIIFPSMSAGIESIDKSSGNDWTNKLFTPLTCFLVYNFADWSGRQITTWIQCPGPNSKLLPTLVLLRTLFIPIFMFCNYQPRKHIYTVIFQNDIYPIVFTALLGISNGYLGTLSMVYGPKVVPKELAEGTAVVMTFFLSVGLAIGSAFSALVQLI</sequence>
<name>A0AAD1TAP8_PELCU</name>
<keyword evidence="5 8" id="KW-1133">Transmembrane helix</keyword>
<feature type="transmembrane region" description="Helical" evidence="8">
    <location>
        <begin position="455"/>
        <end position="475"/>
    </location>
</feature>
<feature type="region of interest" description="Disordered" evidence="7">
    <location>
        <begin position="1"/>
        <end position="39"/>
    </location>
</feature>
<comment type="similarity">
    <text evidence="2">Belongs to the SLC29A/ENT transporter (TC 2.A.57) family.</text>
</comment>
<feature type="transmembrane region" description="Helical" evidence="8">
    <location>
        <begin position="151"/>
        <end position="171"/>
    </location>
</feature>
<feature type="transmembrane region" description="Helical" evidence="8">
    <location>
        <begin position="99"/>
        <end position="116"/>
    </location>
</feature>
<keyword evidence="6 8" id="KW-0472">Membrane</keyword>
<protein>
    <submittedName>
        <fullName evidence="9">Equilibrative nucleoside transporter 3</fullName>
    </submittedName>
</protein>
<dbReference type="GO" id="GO:0005337">
    <property type="term" value="F:nucleoside transmembrane transporter activity"/>
    <property type="evidence" value="ECO:0007669"/>
    <property type="project" value="InterPro"/>
</dbReference>
<keyword evidence="3" id="KW-0813">Transport</keyword>
<evidence type="ECO:0000256" key="8">
    <source>
        <dbReference type="SAM" id="Phobius"/>
    </source>
</evidence>
<evidence type="ECO:0000256" key="2">
    <source>
        <dbReference type="ARBA" id="ARBA00007965"/>
    </source>
</evidence>
<evidence type="ECO:0000313" key="10">
    <source>
        <dbReference type="Proteomes" id="UP001295444"/>
    </source>
</evidence>
<gene>
    <name evidence="9" type="ORF">PECUL_23A017830</name>
</gene>
<evidence type="ECO:0000256" key="4">
    <source>
        <dbReference type="ARBA" id="ARBA00022692"/>
    </source>
</evidence>
<feature type="transmembrane region" description="Helical" evidence="8">
    <location>
        <begin position="275"/>
        <end position="296"/>
    </location>
</feature>
<dbReference type="PANTHER" id="PTHR10332">
    <property type="entry name" value="EQUILIBRATIVE NUCLEOSIDE TRANSPORTER"/>
    <property type="match status" value="1"/>
</dbReference>
<feature type="compositionally biased region" description="Low complexity" evidence="7">
    <location>
        <begin position="11"/>
        <end position="39"/>
    </location>
</feature>
<feature type="transmembrane region" description="Helical" evidence="8">
    <location>
        <begin position="178"/>
        <end position="197"/>
    </location>
</feature>
<dbReference type="GO" id="GO:0005886">
    <property type="term" value="C:plasma membrane"/>
    <property type="evidence" value="ECO:0007669"/>
    <property type="project" value="TreeGrafter"/>
</dbReference>
<dbReference type="Gene3D" id="1.20.1250.20">
    <property type="entry name" value="MFS general substrate transporter like domains"/>
    <property type="match status" value="1"/>
</dbReference>